<dbReference type="GO" id="GO:0008137">
    <property type="term" value="F:NADH dehydrogenase (ubiquinone) activity"/>
    <property type="evidence" value="ECO:0007669"/>
    <property type="project" value="InterPro"/>
</dbReference>
<dbReference type="PANTHER" id="PTHR22773">
    <property type="entry name" value="NADH DEHYDROGENASE"/>
    <property type="match status" value="1"/>
</dbReference>
<evidence type="ECO:0000256" key="1">
    <source>
        <dbReference type="ARBA" id="ARBA00004127"/>
    </source>
</evidence>
<sequence length="500" mass="55598">MFPSQLNSALEQITRSLSGFIPEAGLVLLFLLLIVTDIVFSKKAFIPFLVLTLAGLLIVGYTVFLQWPYNENPAMLFLQMLRLDGMAVFVKILLILSAVFTVLLTLNSRYQKEAQYGRTGIFFSLLIAMLLGLCLMVMSVNLLMLYLAIELVSICSYVLATFSNAKKGAEAGLKYLLFGAMSSGIMLYGMSLLYGLTGNLSWYEPGFSTALQDLPLLPVLLSLTLILCGLLFKISAVPFHIWTPDIYEATPTPIVAFFSVAPKAAAFVVLLRFFVANPSLSIGTISLTHLLAAITLITLLVGNFSALWQNQVKRLLAFSSIAHAGFILIGIVSANTAGWQAVLFYLTVYLFMNFGVFLLIDELQKQTGSEMVQDYKGIGLTTPFLGIAFLLVMIALTGLPPTAGFTAKVFVFSALWQAWQSSKNSWLLTLFVIGLFNIVVALFYYLRIPFFMFFRQASEPISINLGMYNRWLVIFILIPLLLFFFKADWLMNMIASIQFK</sequence>
<feature type="transmembrane region" description="Helical" evidence="5">
    <location>
        <begin position="175"/>
        <end position="196"/>
    </location>
</feature>
<feature type="transmembrane region" description="Helical" evidence="5">
    <location>
        <begin position="287"/>
        <end position="308"/>
    </location>
</feature>
<keyword evidence="5" id="KW-0813">Transport</keyword>
<dbReference type="GO" id="GO:0048038">
    <property type="term" value="F:quinone binding"/>
    <property type="evidence" value="ECO:0007669"/>
    <property type="project" value="UniProtKB-KW"/>
</dbReference>
<dbReference type="RefSeq" id="WP_162446239.1">
    <property type="nucleotide sequence ID" value="NZ_CP048222.1"/>
</dbReference>
<dbReference type="GO" id="GO:0050136">
    <property type="term" value="F:NADH dehydrogenase (quinone) (non-electrogenic) activity"/>
    <property type="evidence" value="ECO:0007669"/>
    <property type="project" value="UniProtKB-UniRule"/>
</dbReference>
<evidence type="ECO:0000256" key="2">
    <source>
        <dbReference type="ARBA" id="ARBA00022692"/>
    </source>
</evidence>
<feature type="transmembrane region" description="Helical" evidence="5">
    <location>
        <begin position="45"/>
        <end position="67"/>
    </location>
</feature>
<comment type="subcellular location">
    <subcellularLocation>
        <location evidence="5">Cell membrane</location>
        <topology evidence="5">Multi-pass membrane protein</topology>
    </subcellularLocation>
    <subcellularLocation>
        <location evidence="1">Endomembrane system</location>
        <topology evidence="1">Multi-pass membrane protein</topology>
    </subcellularLocation>
    <subcellularLocation>
        <location evidence="6">Membrane</location>
        <topology evidence="6">Multi-pass membrane protein</topology>
    </subcellularLocation>
</comment>
<proteinExistence type="inferred from homology"/>
<feature type="transmembrane region" description="Helical" evidence="5">
    <location>
        <begin position="216"/>
        <end position="242"/>
    </location>
</feature>
<dbReference type="AlphaFoldDB" id="A0A6C0GQA5"/>
<dbReference type="KEGG" id="rhoz:GXP67_28215"/>
<keyword evidence="2 5" id="KW-0812">Transmembrane</keyword>
<feature type="transmembrane region" description="Helical" evidence="5">
    <location>
        <begin position="315"/>
        <end position="336"/>
    </location>
</feature>
<feature type="transmembrane region" description="Helical" evidence="5">
    <location>
        <begin position="144"/>
        <end position="163"/>
    </location>
</feature>
<protein>
    <recommendedName>
        <fullName evidence="5">NADH-quinone oxidoreductase subunit N</fullName>
        <ecNumber evidence="5">7.1.1.-</ecNumber>
    </recommendedName>
    <alternativeName>
        <fullName evidence="5">NADH dehydrogenase I subunit N</fullName>
    </alternativeName>
    <alternativeName>
        <fullName evidence="5">NDH-1 subunit N</fullName>
    </alternativeName>
</protein>
<evidence type="ECO:0000256" key="3">
    <source>
        <dbReference type="ARBA" id="ARBA00022989"/>
    </source>
</evidence>
<dbReference type="Proteomes" id="UP000480178">
    <property type="component" value="Chromosome"/>
</dbReference>
<comment type="function">
    <text evidence="5">NDH-1 shuttles electrons from NADH, via FMN and iron-sulfur (Fe-S) centers, to quinones in the respiratory chain. The immediate electron acceptor for the enzyme in this species is believed to be a menaquinone. Couples the redox reaction to proton translocation (for every two electrons transferred, four hydrogen ions are translocated across the cytoplasmic membrane), and thus conserves the redox energy in a proton gradient.</text>
</comment>
<evidence type="ECO:0000256" key="6">
    <source>
        <dbReference type="RuleBase" id="RU000320"/>
    </source>
</evidence>
<dbReference type="GO" id="GO:0005886">
    <property type="term" value="C:plasma membrane"/>
    <property type="evidence" value="ECO:0007669"/>
    <property type="project" value="UniProtKB-SubCell"/>
</dbReference>
<keyword evidence="5" id="KW-1278">Translocase</keyword>
<feature type="transmembrane region" description="Helical" evidence="5">
    <location>
        <begin position="119"/>
        <end position="138"/>
    </location>
</feature>
<dbReference type="GO" id="GO:0042773">
    <property type="term" value="P:ATP synthesis coupled electron transport"/>
    <property type="evidence" value="ECO:0007669"/>
    <property type="project" value="InterPro"/>
</dbReference>
<dbReference type="HAMAP" id="MF_00445">
    <property type="entry name" value="NDH1_NuoN_1"/>
    <property type="match status" value="1"/>
</dbReference>
<evidence type="ECO:0000256" key="4">
    <source>
        <dbReference type="ARBA" id="ARBA00023136"/>
    </source>
</evidence>
<feature type="transmembrane region" description="Helical" evidence="5">
    <location>
        <begin position="380"/>
        <end position="399"/>
    </location>
</feature>
<dbReference type="EMBL" id="CP048222">
    <property type="protein sequence ID" value="QHT70258.1"/>
    <property type="molecule type" value="Genomic_DNA"/>
</dbReference>
<dbReference type="InterPro" id="IPR010096">
    <property type="entry name" value="NADH-Q_OxRdtase_suN/2"/>
</dbReference>
<dbReference type="NCBIfam" id="TIGR01770">
    <property type="entry name" value="NDH_I_N"/>
    <property type="match status" value="1"/>
</dbReference>
<feature type="transmembrane region" description="Helical" evidence="5">
    <location>
        <begin position="20"/>
        <end position="40"/>
    </location>
</feature>
<reference evidence="8 9" key="1">
    <citation type="submission" date="2020-01" db="EMBL/GenBank/DDBJ databases">
        <authorList>
            <person name="Kim M.K."/>
        </authorList>
    </citation>
    <scope>NUCLEOTIDE SEQUENCE [LARGE SCALE GENOMIC DNA]</scope>
    <source>
        <strain evidence="8 9">172606-1</strain>
    </source>
</reference>
<dbReference type="InterPro" id="IPR001750">
    <property type="entry name" value="ND/Mrp_TM"/>
</dbReference>
<evidence type="ECO:0000313" key="9">
    <source>
        <dbReference type="Proteomes" id="UP000480178"/>
    </source>
</evidence>
<evidence type="ECO:0000259" key="7">
    <source>
        <dbReference type="Pfam" id="PF00361"/>
    </source>
</evidence>
<accession>A0A6C0GQA5</accession>
<dbReference type="Pfam" id="PF00361">
    <property type="entry name" value="Proton_antipo_M"/>
    <property type="match status" value="1"/>
</dbReference>
<feature type="transmembrane region" description="Helical" evidence="5">
    <location>
        <begin position="342"/>
        <end position="360"/>
    </location>
</feature>
<feature type="transmembrane region" description="Helical" evidence="5">
    <location>
        <begin position="467"/>
        <end position="485"/>
    </location>
</feature>
<keyword evidence="4 5" id="KW-0472">Membrane</keyword>
<feature type="domain" description="NADH:quinone oxidoreductase/Mrp antiporter transmembrane" evidence="7">
    <location>
        <begin position="139"/>
        <end position="420"/>
    </location>
</feature>
<feature type="transmembrane region" description="Helical" evidence="5">
    <location>
        <begin position="426"/>
        <end position="446"/>
    </location>
</feature>
<keyword evidence="9" id="KW-1185">Reference proteome</keyword>
<evidence type="ECO:0000313" key="8">
    <source>
        <dbReference type="EMBL" id="QHT70258.1"/>
    </source>
</evidence>
<dbReference type="GO" id="GO:0012505">
    <property type="term" value="C:endomembrane system"/>
    <property type="evidence" value="ECO:0007669"/>
    <property type="project" value="UniProtKB-SubCell"/>
</dbReference>
<comment type="subunit">
    <text evidence="5">NDH-1 is composed of 14 different subunits. Subunits NuoA, H, J, K, L, M, N constitute the membrane sector of the complex.</text>
</comment>
<organism evidence="8 9">
    <name type="scientific">Rhodocytophaga rosea</name>
    <dbReference type="NCBI Taxonomy" id="2704465"/>
    <lineage>
        <taxon>Bacteria</taxon>
        <taxon>Pseudomonadati</taxon>
        <taxon>Bacteroidota</taxon>
        <taxon>Cytophagia</taxon>
        <taxon>Cytophagales</taxon>
        <taxon>Rhodocytophagaceae</taxon>
        <taxon>Rhodocytophaga</taxon>
    </lineage>
</organism>
<comment type="similarity">
    <text evidence="5">Belongs to the complex I subunit 2 family.</text>
</comment>
<feature type="transmembrane region" description="Helical" evidence="5">
    <location>
        <begin position="87"/>
        <end position="107"/>
    </location>
</feature>
<evidence type="ECO:0000256" key="5">
    <source>
        <dbReference type="HAMAP-Rule" id="MF_00445"/>
    </source>
</evidence>
<dbReference type="EC" id="7.1.1.-" evidence="5"/>
<feature type="transmembrane region" description="Helical" evidence="5">
    <location>
        <begin position="254"/>
        <end position="275"/>
    </location>
</feature>
<keyword evidence="5" id="KW-0520">NAD</keyword>
<comment type="catalytic activity">
    <reaction evidence="5">
        <text>a quinone + NADH + 5 H(+)(in) = a quinol + NAD(+) + 4 H(+)(out)</text>
        <dbReference type="Rhea" id="RHEA:57888"/>
        <dbReference type="ChEBI" id="CHEBI:15378"/>
        <dbReference type="ChEBI" id="CHEBI:24646"/>
        <dbReference type="ChEBI" id="CHEBI:57540"/>
        <dbReference type="ChEBI" id="CHEBI:57945"/>
        <dbReference type="ChEBI" id="CHEBI:132124"/>
    </reaction>
</comment>
<keyword evidence="5" id="KW-1003">Cell membrane</keyword>
<keyword evidence="3 5" id="KW-1133">Transmembrane helix</keyword>
<gene>
    <name evidence="5" type="primary">nuoN</name>
    <name evidence="8" type="ORF">GXP67_28215</name>
</gene>
<name>A0A6C0GQA5_9BACT</name>
<keyword evidence="5" id="KW-0874">Quinone</keyword>